<evidence type="ECO:0000313" key="1">
    <source>
        <dbReference type="EMBL" id="KKL11452.1"/>
    </source>
</evidence>
<sequence>MKIKLDNKRVTLCREDMHKDVEDIITAPGTYIKFDNCESIGIEHAWIRGDDYRRCMNCTQLQYLQWTKAEE</sequence>
<reference evidence="1" key="1">
    <citation type="journal article" date="2015" name="Nature">
        <title>Complex archaea that bridge the gap between prokaryotes and eukaryotes.</title>
        <authorList>
            <person name="Spang A."/>
            <person name="Saw J.H."/>
            <person name="Jorgensen S.L."/>
            <person name="Zaremba-Niedzwiedzka K."/>
            <person name="Martijn J."/>
            <person name="Lind A.E."/>
            <person name="van Eijk R."/>
            <person name="Schleper C."/>
            <person name="Guy L."/>
            <person name="Ettema T.J."/>
        </authorList>
    </citation>
    <scope>NUCLEOTIDE SEQUENCE</scope>
</reference>
<gene>
    <name evidence="1" type="ORF">LCGC14_2545680</name>
</gene>
<dbReference type="EMBL" id="LAZR01041649">
    <property type="protein sequence ID" value="KKL11452.1"/>
    <property type="molecule type" value="Genomic_DNA"/>
</dbReference>
<proteinExistence type="predicted"/>
<comment type="caution">
    <text evidence="1">The sequence shown here is derived from an EMBL/GenBank/DDBJ whole genome shotgun (WGS) entry which is preliminary data.</text>
</comment>
<accession>A0A0F9BC61</accession>
<dbReference type="AlphaFoldDB" id="A0A0F9BC61"/>
<organism evidence="1">
    <name type="scientific">marine sediment metagenome</name>
    <dbReference type="NCBI Taxonomy" id="412755"/>
    <lineage>
        <taxon>unclassified sequences</taxon>
        <taxon>metagenomes</taxon>
        <taxon>ecological metagenomes</taxon>
    </lineage>
</organism>
<name>A0A0F9BC61_9ZZZZ</name>
<protein>
    <submittedName>
        <fullName evidence="1">Uncharacterized protein</fullName>
    </submittedName>
</protein>